<proteinExistence type="predicted"/>
<organism evidence="2 3">
    <name type="scientific">Suillus placidus</name>
    <dbReference type="NCBI Taxonomy" id="48579"/>
    <lineage>
        <taxon>Eukaryota</taxon>
        <taxon>Fungi</taxon>
        <taxon>Dikarya</taxon>
        <taxon>Basidiomycota</taxon>
        <taxon>Agaricomycotina</taxon>
        <taxon>Agaricomycetes</taxon>
        <taxon>Agaricomycetidae</taxon>
        <taxon>Boletales</taxon>
        <taxon>Suillineae</taxon>
        <taxon>Suillaceae</taxon>
        <taxon>Suillus</taxon>
    </lineage>
</organism>
<dbReference type="InterPro" id="IPR011009">
    <property type="entry name" value="Kinase-like_dom_sf"/>
</dbReference>
<dbReference type="OrthoDB" id="5966500at2759"/>
<gene>
    <name evidence="2" type="ORF">EV702DRAFT_1204906</name>
</gene>
<dbReference type="InterPro" id="IPR001245">
    <property type="entry name" value="Ser-Thr/Tyr_kinase_cat_dom"/>
</dbReference>
<feature type="domain" description="Protein kinase" evidence="1">
    <location>
        <begin position="21"/>
        <end position="286"/>
    </location>
</feature>
<feature type="domain" description="Protein kinase" evidence="1">
    <location>
        <begin position="310"/>
        <end position="425"/>
    </location>
</feature>
<dbReference type="GO" id="GO:0004674">
    <property type="term" value="F:protein serine/threonine kinase activity"/>
    <property type="evidence" value="ECO:0007669"/>
    <property type="project" value="TreeGrafter"/>
</dbReference>
<dbReference type="Gene3D" id="3.30.200.20">
    <property type="entry name" value="Phosphorylase Kinase, domain 1"/>
    <property type="match status" value="1"/>
</dbReference>
<keyword evidence="3" id="KW-1185">Reference proteome</keyword>
<evidence type="ECO:0000259" key="1">
    <source>
        <dbReference type="PROSITE" id="PS50011"/>
    </source>
</evidence>
<dbReference type="GO" id="GO:0005524">
    <property type="term" value="F:ATP binding"/>
    <property type="evidence" value="ECO:0007669"/>
    <property type="project" value="InterPro"/>
</dbReference>
<name>A0A9P7CWR5_9AGAM</name>
<dbReference type="Gene3D" id="1.10.510.10">
    <property type="entry name" value="Transferase(Phosphotransferase) domain 1"/>
    <property type="match status" value="2"/>
</dbReference>
<reference evidence="2" key="1">
    <citation type="journal article" date="2020" name="New Phytol.">
        <title>Comparative genomics reveals dynamic genome evolution in host specialist ectomycorrhizal fungi.</title>
        <authorList>
            <person name="Lofgren L.A."/>
            <person name="Nguyen N.H."/>
            <person name="Vilgalys R."/>
            <person name="Ruytinx J."/>
            <person name="Liao H.L."/>
            <person name="Branco S."/>
            <person name="Kuo A."/>
            <person name="LaButti K."/>
            <person name="Lipzen A."/>
            <person name="Andreopoulos W."/>
            <person name="Pangilinan J."/>
            <person name="Riley R."/>
            <person name="Hundley H."/>
            <person name="Na H."/>
            <person name="Barry K."/>
            <person name="Grigoriev I.V."/>
            <person name="Stajich J.E."/>
            <person name="Kennedy P.G."/>
        </authorList>
    </citation>
    <scope>NUCLEOTIDE SEQUENCE</scope>
    <source>
        <strain evidence="2">DOB743</strain>
    </source>
</reference>
<dbReference type="Proteomes" id="UP000714275">
    <property type="component" value="Unassembled WGS sequence"/>
</dbReference>
<dbReference type="AlphaFoldDB" id="A0A9P7CWR5"/>
<dbReference type="PROSITE" id="PS50011">
    <property type="entry name" value="PROTEIN_KINASE_DOM"/>
    <property type="match status" value="2"/>
</dbReference>
<accession>A0A9P7CWR5</accession>
<dbReference type="EMBL" id="JABBWD010000121">
    <property type="protein sequence ID" value="KAG1764595.1"/>
    <property type="molecule type" value="Genomic_DNA"/>
</dbReference>
<keyword evidence="2" id="KW-0418">Kinase</keyword>
<dbReference type="Pfam" id="PF07714">
    <property type="entry name" value="PK_Tyr_Ser-Thr"/>
    <property type="match status" value="2"/>
</dbReference>
<dbReference type="PANTHER" id="PTHR44329">
    <property type="entry name" value="SERINE/THREONINE-PROTEIN KINASE TNNI3K-RELATED"/>
    <property type="match status" value="1"/>
</dbReference>
<dbReference type="InterPro" id="IPR051681">
    <property type="entry name" value="Ser/Thr_Kinases-Pseudokinases"/>
</dbReference>
<dbReference type="SUPFAM" id="SSF56112">
    <property type="entry name" value="Protein kinase-like (PK-like)"/>
    <property type="match status" value="2"/>
</dbReference>
<comment type="caution">
    <text evidence="2">The sequence shown here is derived from an EMBL/GenBank/DDBJ whole genome shotgun (WGS) entry which is preliminary data.</text>
</comment>
<keyword evidence="2" id="KW-0808">Transferase</keyword>
<sequence length="425" mass="47684">MLALAPEEDDTAIDFTSLISEKLGTPFTSRSFGKVYRCTIETSNGKVETAVKVFVSHPSKAVEQFEKRIRRELKVWLRLKHPTIVQLLGIAYVDPPLPALVSQWMSSGTLYIYLKEATVITFSVKVGLAKGVADGLNYLHSENVIHGDLHPIRMVVSLWMWDSFVAPGKFEGEAELQLNTTTAERSFNSRWRAPEVIGIERGPERPNFKTLPYPNLSRLRSSRGDMPWKEKNSVQICIALSNKTIHARPENILDDQWNLIQQCWSWEPGNRPSAAEILLSIDQSKIDHSQASIFMTDPRLAADLTGQIFGTFNDYVAGGAFGNVYRCEWRGPSGTIEVAVKALKFHPSEQNLRRIRREAAIWEQLVHDNIVTLYGTTKGFGPTTALVSPWFPHGTLLRLITEQGASAYVIQSTSCKGCRRGSRPE</sequence>
<evidence type="ECO:0000313" key="3">
    <source>
        <dbReference type="Proteomes" id="UP000714275"/>
    </source>
</evidence>
<evidence type="ECO:0000313" key="2">
    <source>
        <dbReference type="EMBL" id="KAG1764595.1"/>
    </source>
</evidence>
<protein>
    <submittedName>
        <fullName evidence="2">Kinase-like domain-containing protein</fullName>
    </submittedName>
</protein>
<dbReference type="InterPro" id="IPR000719">
    <property type="entry name" value="Prot_kinase_dom"/>
</dbReference>